<accession>A0A7J8HBS4</accession>
<dbReference type="InParanoid" id="A0A7J8HBS4"/>
<reference evidence="2 3" key="1">
    <citation type="journal article" date="2020" name="Nature">
        <title>Six reference-quality genomes reveal evolution of bat adaptations.</title>
        <authorList>
            <person name="Jebb D."/>
            <person name="Huang Z."/>
            <person name="Pippel M."/>
            <person name="Hughes G.M."/>
            <person name="Lavrichenko K."/>
            <person name="Devanna P."/>
            <person name="Winkler S."/>
            <person name="Jermiin L.S."/>
            <person name="Skirmuntt E.C."/>
            <person name="Katzourakis A."/>
            <person name="Burkitt-Gray L."/>
            <person name="Ray D.A."/>
            <person name="Sullivan K.A.M."/>
            <person name="Roscito J.G."/>
            <person name="Kirilenko B.M."/>
            <person name="Davalos L.M."/>
            <person name="Corthals A.P."/>
            <person name="Power M.L."/>
            <person name="Jones G."/>
            <person name="Ransome R.D."/>
            <person name="Dechmann D.K.N."/>
            <person name="Locatelli A.G."/>
            <person name="Puechmaille S.J."/>
            <person name="Fedrigo O."/>
            <person name="Jarvis E.D."/>
            <person name="Hiller M."/>
            <person name="Vernes S.C."/>
            <person name="Myers E.W."/>
            <person name="Teeling E.C."/>
        </authorList>
    </citation>
    <scope>NUCLEOTIDE SEQUENCE [LARGE SCALE GENOMIC DNA]</scope>
    <source>
        <strain evidence="2">MMolMol1</strain>
        <tissue evidence="2">Muscle</tissue>
    </source>
</reference>
<dbReference type="AlphaFoldDB" id="A0A7J8HBS4"/>
<sequence>MQHAAWKVGLYHVGSGECIQSPLGPGGQVWPGRVQENQNVCFRTLAGFTRWGQRDDRNTAYPVGQLHRRMKFPATEDTTPEDRVRCHLSGSPEWPNGEKNKQTEKPYLKRKIKQESTWSTFFSQVNTIVIR</sequence>
<organism evidence="2 3">
    <name type="scientific">Molossus molossus</name>
    <name type="common">Pallas' mastiff bat</name>
    <name type="synonym">Vespertilio molossus</name>
    <dbReference type="NCBI Taxonomy" id="27622"/>
    <lineage>
        <taxon>Eukaryota</taxon>
        <taxon>Metazoa</taxon>
        <taxon>Chordata</taxon>
        <taxon>Craniata</taxon>
        <taxon>Vertebrata</taxon>
        <taxon>Euteleostomi</taxon>
        <taxon>Mammalia</taxon>
        <taxon>Eutheria</taxon>
        <taxon>Laurasiatheria</taxon>
        <taxon>Chiroptera</taxon>
        <taxon>Yangochiroptera</taxon>
        <taxon>Molossidae</taxon>
        <taxon>Molossus</taxon>
    </lineage>
</organism>
<gene>
    <name evidence="2" type="ORF">HJG59_011093</name>
</gene>
<name>A0A7J8HBS4_MOLMO</name>
<feature type="region of interest" description="Disordered" evidence="1">
    <location>
        <begin position="76"/>
        <end position="104"/>
    </location>
</feature>
<proteinExistence type="predicted"/>
<dbReference type="EMBL" id="JACASF010000007">
    <property type="protein sequence ID" value="KAF6469716.1"/>
    <property type="molecule type" value="Genomic_DNA"/>
</dbReference>
<evidence type="ECO:0000313" key="3">
    <source>
        <dbReference type="Proteomes" id="UP000550707"/>
    </source>
</evidence>
<protein>
    <submittedName>
        <fullName evidence="2">Uncharacterized protein</fullName>
    </submittedName>
</protein>
<evidence type="ECO:0000313" key="2">
    <source>
        <dbReference type="EMBL" id="KAF6469716.1"/>
    </source>
</evidence>
<comment type="caution">
    <text evidence="2">The sequence shown here is derived from an EMBL/GenBank/DDBJ whole genome shotgun (WGS) entry which is preliminary data.</text>
</comment>
<evidence type="ECO:0000256" key="1">
    <source>
        <dbReference type="SAM" id="MobiDB-lite"/>
    </source>
</evidence>
<keyword evidence="3" id="KW-1185">Reference proteome</keyword>
<dbReference type="Proteomes" id="UP000550707">
    <property type="component" value="Unassembled WGS sequence"/>
</dbReference>